<accession>A0ABZ3D7T3</accession>
<sequence>MKDKNIPNRAFTCLLIGLLPDEHVEKLSSFLKKEGFNVFILDLEPKNRKNFYIRWSNIDGIDPRFTADDGVSFSFSEIDCVFWRVKTFHLSPPFDKDLTPDDHFRFREWCRFVESLPALLPNAVWLNNPSAEKIADNKILQLTIAKEMGLHVPKTIISNNNDDLLSLFYDSRVVYKTLSQPMHDANNIILTTEISKDAIKNGKFYLESCPNQLQNYVDKKYELRILIILSEIISIKVNSQNSETAKIDWRTEQLNKEIFEISEIPESLKINLLSLCERLNLNLAVVDVIIDKCGNPVFLEINPGGQWAWLDRYFNNSLTTLVARSIRNFLTYRYQGIAL</sequence>
<keyword evidence="1" id="KW-0547">Nucleotide-binding</keyword>
<dbReference type="Proteomes" id="UP001449795">
    <property type="component" value="Chromosome"/>
</dbReference>
<keyword evidence="4" id="KW-1185">Reference proteome</keyword>
<dbReference type="RefSeq" id="WP_342629110.1">
    <property type="nucleotide sequence ID" value="NZ_CP152276.1"/>
</dbReference>
<dbReference type="InterPro" id="IPR011761">
    <property type="entry name" value="ATP-grasp"/>
</dbReference>
<organism evidence="3 4">
    <name type="scientific">Nguyenibacter vanlangensis</name>
    <dbReference type="NCBI Taxonomy" id="1216886"/>
    <lineage>
        <taxon>Bacteria</taxon>
        <taxon>Pseudomonadati</taxon>
        <taxon>Pseudomonadota</taxon>
        <taxon>Alphaproteobacteria</taxon>
        <taxon>Acetobacterales</taxon>
        <taxon>Acetobacteraceae</taxon>
        <taxon>Nguyenibacter</taxon>
    </lineage>
</organism>
<gene>
    <name evidence="3" type="ORF">AAC691_04670</name>
</gene>
<dbReference type="PROSITE" id="PS50975">
    <property type="entry name" value="ATP_GRASP"/>
    <property type="match status" value="1"/>
</dbReference>
<dbReference type="PANTHER" id="PTHR21621:SF0">
    <property type="entry name" value="BETA-CITRYLGLUTAMATE SYNTHASE B-RELATED"/>
    <property type="match status" value="1"/>
</dbReference>
<dbReference type="SUPFAM" id="SSF56059">
    <property type="entry name" value="Glutathione synthetase ATP-binding domain-like"/>
    <property type="match status" value="1"/>
</dbReference>
<protein>
    <recommendedName>
        <fullName evidence="2">ATP-grasp domain-containing protein</fullName>
    </recommendedName>
</protein>
<proteinExistence type="predicted"/>
<reference evidence="3 4" key="1">
    <citation type="submission" date="2024-04" db="EMBL/GenBank/DDBJ databases">
        <title>Complete genome sequence of Nguyenibacter vanlangesis HBCM-1154, a strain capable of nitrogen fixation, IAA production, and phosphorus solubilization isolated from sugarcane soil.</title>
        <authorList>
            <person name="MY HANH P."/>
        </authorList>
    </citation>
    <scope>NUCLEOTIDE SEQUENCE [LARGE SCALE GENOMIC DNA]</scope>
    <source>
        <strain evidence="3 4">HBCM 1154</strain>
    </source>
</reference>
<evidence type="ECO:0000259" key="2">
    <source>
        <dbReference type="PROSITE" id="PS50975"/>
    </source>
</evidence>
<dbReference type="EMBL" id="CP152276">
    <property type="protein sequence ID" value="XAE43740.1"/>
    <property type="molecule type" value="Genomic_DNA"/>
</dbReference>
<feature type="domain" description="ATP-grasp" evidence="2">
    <location>
        <begin position="142"/>
        <end position="327"/>
    </location>
</feature>
<name>A0ABZ3D7T3_9PROT</name>
<evidence type="ECO:0000256" key="1">
    <source>
        <dbReference type="PROSITE-ProRule" id="PRU00409"/>
    </source>
</evidence>
<evidence type="ECO:0000313" key="4">
    <source>
        <dbReference type="Proteomes" id="UP001449795"/>
    </source>
</evidence>
<dbReference type="PANTHER" id="PTHR21621">
    <property type="entry name" value="RIBOSOMAL PROTEIN S6 MODIFICATION PROTEIN"/>
    <property type="match status" value="1"/>
</dbReference>
<dbReference type="Gene3D" id="3.30.470.20">
    <property type="entry name" value="ATP-grasp fold, B domain"/>
    <property type="match status" value="1"/>
</dbReference>
<evidence type="ECO:0000313" key="3">
    <source>
        <dbReference type="EMBL" id="XAE43740.1"/>
    </source>
</evidence>
<keyword evidence="1" id="KW-0067">ATP-binding</keyword>